<protein>
    <submittedName>
        <fullName evidence="2">X protein</fullName>
    </submittedName>
</protein>
<organism evidence="2 3">
    <name type="scientific">Caribbean watersnake bornavirus</name>
    <dbReference type="NCBI Taxonomy" id="2817570"/>
    <lineage>
        <taxon>Viruses</taxon>
        <taxon>Riboviria</taxon>
        <taxon>Orthornavirae</taxon>
        <taxon>Negarnaviricota</taxon>
        <taxon>Haploviricotina</taxon>
        <taxon>Monjiviricetes</taxon>
        <taxon>Mononegavirales</taxon>
        <taxon>Bornaviridae</taxon>
        <taxon>Orthobornavirus</taxon>
        <taxon>Orthobornavirus caenophidiae</taxon>
    </lineage>
</organism>
<gene>
    <name evidence="2" type="primary">X</name>
</gene>
<accession>A0A8D9PHA8</accession>
<dbReference type="Proteomes" id="UP001180132">
    <property type="component" value="Segment"/>
</dbReference>
<feature type="region of interest" description="Disordered" evidence="1">
    <location>
        <begin position="20"/>
        <end position="90"/>
    </location>
</feature>
<evidence type="ECO:0000313" key="3">
    <source>
        <dbReference type="Proteomes" id="UP001180132"/>
    </source>
</evidence>
<dbReference type="EMBL" id="BK014571">
    <property type="protein sequence ID" value="DAZ85309.1"/>
    <property type="molecule type" value="Viral_cRNA"/>
</dbReference>
<proteinExistence type="predicted"/>
<evidence type="ECO:0000313" key="2">
    <source>
        <dbReference type="EMBL" id="DAZ85309.1"/>
    </source>
</evidence>
<evidence type="ECO:0000256" key="1">
    <source>
        <dbReference type="SAM" id="MobiDB-lite"/>
    </source>
</evidence>
<name>A0A8D9PHA8_9MONO</name>
<feature type="compositionally biased region" description="Basic and acidic residues" evidence="1">
    <location>
        <begin position="59"/>
        <end position="74"/>
    </location>
</feature>
<reference evidence="2" key="1">
    <citation type="journal article" date="2021" name="Arch. Virol.">
        <title>Two novel bornaviruses identified in colubrid and viperid snakes.</title>
        <authorList>
            <person name="Pfaff F."/>
            <person name="Rubbenstroth D."/>
        </authorList>
    </citation>
    <scope>NUCLEOTIDE SEQUENCE</scope>
    <source>
        <strain evidence="2">CHC-224</strain>
    </source>
</reference>
<sequence>MNPNRFLCIVELLRRLNAKEAGDSCFPSGRGGNPDTTSEPEPLPNQEEGEVAKGSIDVEGGRTIEQDADRRGDYNLRSGGPSDRKGAAVN</sequence>